<evidence type="ECO:0000313" key="2">
    <source>
        <dbReference type="EMBL" id="ROS04783.1"/>
    </source>
</evidence>
<proteinExistence type="predicted"/>
<evidence type="ECO:0000313" key="3">
    <source>
        <dbReference type="Proteomes" id="UP000275394"/>
    </source>
</evidence>
<dbReference type="Proteomes" id="UP000275394">
    <property type="component" value="Unassembled WGS sequence"/>
</dbReference>
<dbReference type="NCBIfam" id="TIGR02972">
    <property type="entry name" value="TMAO_torE"/>
    <property type="match status" value="1"/>
</dbReference>
<dbReference type="RefSeq" id="WP_123711724.1">
    <property type="nucleotide sequence ID" value="NZ_RKHR01000003.1"/>
</dbReference>
<accession>A0A3N2DY68</accession>
<dbReference type="AlphaFoldDB" id="A0A3N2DY68"/>
<dbReference type="InterPro" id="IPR010649">
    <property type="entry name" value="NapE_TorE"/>
</dbReference>
<keyword evidence="1" id="KW-0812">Transmembrane</keyword>
<keyword evidence="1" id="KW-1133">Transmembrane helix</keyword>
<dbReference type="InterPro" id="IPR014316">
    <property type="entry name" value="TMAO_TorE"/>
</dbReference>
<sequence>MTKDSTDNDEKKNELKALAFITIFLFPILSIIGVGGYGFIIWMLQIIFGPPGHGL</sequence>
<dbReference type="Pfam" id="PF06796">
    <property type="entry name" value="NapE"/>
    <property type="match status" value="1"/>
</dbReference>
<organism evidence="2 3">
    <name type="scientific">Sinobacterium caligoides</name>
    <dbReference type="NCBI Taxonomy" id="933926"/>
    <lineage>
        <taxon>Bacteria</taxon>
        <taxon>Pseudomonadati</taxon>
        <taxon>Pseudomonadota</taxon>
        <taxon>Gammaproteobacteria</taxon>
        <taxon>Cellvibrionales</taxon>
        <taxon>Spongiibacteraceae</taxon>
        <taxon>Sinobacterium</taxon>
    </lineage>
</organism>
<comment type="caution">
    <text evidence="2">The sequence shown here is derived from an EMBL/GenBank/DDBJ whole genome shotgun (WGS) entry which is preliminary data.</text>
</comment>
<dbReference type="EMBL" id="RKHR01000003">
    <property type="protein sequence ID" value="ROS04783.1"/>
    <property type="molecule type" value="Genomic_DNA"/>
</dbReference>
<keyword evidence="3" id="KW-1185">Reference proteome</keyword>
<gene>
    <name evidence="2" type="ORF">EDC56_0296</name>
</gene>
<reference evidence="2 3" key="1">
    <citation type="submission" date="2018-11" db="EMBL/GenBank/DDBJ databases">
        <title>Genomic Encyclopedia of Type Strains, Phase IV (KMG-IV): sequencing the most valuable type-strain genomes for metagenomic binning, comparative biology and taxonomic classification.</title>
        <authorList>
            <person name="Goeker M."/>
        </authorList>
    </citation>
    <scope>NUCLEOTIDE SEQUENCE [LARGE SCALE GENOMIC DNA]</scope>
    <source>
        <strain evidence="2 3">DSM 100316</strain>
    </source>
</reference>
<name>A0A3N2DY68_9GAMM</name>
<dbReference type="OrthoDB" id="7596241at2"/>
<protein>
    <submittedName>
        <fullName evidence="2">Nitrate reductase NapE</fullName>
    </submittedName>
</protein>
<feature type="transmembrane region" description="Helical" evidence="1">
    <location>
        <begin position="20"/>
        <end position="48"/>
    </location>
</feature>
<evidence type="ECO:0000256" key="1">
    <source>
        <dbReference type="SAM" id="Phobius"/>
    </source>
</evidence>
<keyword evidence="1" id="KW-0472">Membrane</keyword>